<organism evidence="2 3">
    <name type="scientific">Plasmodium vivax India VII</name>
    <dbReference type="NCBI Taxonomy" id="1077284"/>
    <lineage>
        <taxon>Eukaryota</taxon>
        <taxon>Sar</taxon>
        <taxon>Alveolata</taxon>
        <taxon>Apicomplexa</taxon>
        <taxon>Aconoidasida</taxon>
        <taxon>Haemosporida</taxon>
        <taxon>Plasmodiidae</taxon>
        <taxon>Plasmodium</taxon>
        <taxon>Plasmodium (Plasmodium)</taxon>
    </lineage>
</organism>
<feature type="region of interest" description="Disordered" evidence="1">
    <location>
        <begin position="199"/>
        <end position="220"/>
    </location>
</feature>
<feature type="compositionally biased region" description="Basic and acidic residues" evidence="1">
    <location>
        <begin position="209"/>
        <end position="220"/>
    </location>
</feature>
<reference evidence="2 3" key="1">
    <citation type="submission" date="2011-08" db="EMBL/GenBank/DDBJ databases">
        <title>The Genome Sequence of Plasmodium vivax India VII.</title>
        <authorList>
            <consortium name="The Broad Institute Genome Sequencing Platform"/>
            <consortium name="The Broad Institute Genome Sequencing Center for Infectious Disease"/>
            <person name="Neafsey D."/>
            <person name="Carlton J."/>
            <person name="Barnwell J."/>
            <person name="Collins W."/>
            <person name="Escalante A."/>
            <person name="Mullikin J."/>
            <person name="Saul A."/>
            <person name="Guigo R."/>
            <person name="Camara F."/>
            <person name="Young S.K."/>
            <person name="Zeng Q."/>
            <person name="Gargeya S."/>
            <person name="Fitzgerald M."/>
            <person name="Haas B."/>
            <person name="Abouelleil A."/>
            <person name="Alvarado L."/>
            <person name="Arachchi H.M."/>
            <person name="Berlin A."/>
            <person name="Brown A."/>
            <person name="Chapman S.B."/>
            <person name="Chen Z."/>
            <person name="Dunbar C."/>
            <person name="Freedman E."/>
            <person name="Gearin G."/>
            <person name="Gellesch M."/>
            <person name="Goldberg J."/>
            <person name="Griggs A."/>
            <person name="Gujja S."/>
            <person name="Heiman D."/>
            <person name="Howarth C."/>
            <person name="Larson L."/>
            <person name="Lui A."/>
            <person name="MacDonald P.J.P."/>
            <person name="Montmayeur A."/>
            <person name="Murphy C."/>
            <person name="Neiman D."/>
            <person name="Pearson M."/>
            <person name="Priest M."/>
            <person name="Roberts A."/>
            <person name="Saif S."/>
            <person name="Shea T."/>
            <person name="Shenoy N."/>
            <person name="Sisk P."/>
            <person name="Stolte C."/>
            <person name="Sykes S."/>
            <person name="Wortman J."/>
            <person name="Nusbaum C."/>
            <person name="Birren B."/>
        </authorList>
    </citation>
    <scope>NUCLEOTIDE SEQUENCE [LARGE SCALE GENOMIC DNA]</scope>
    <source>
        <strain evidence="2 3">India VII</strain>
    </source>
</reference>
<dbReference type="Proteomes" id="UP000053562">
    <property type="component" value="Unassembled WGS sequence"/>
</dbReference>
<name>A0A0J9UUL1_PLAVI</name>
<evidence type="ECO:0000313" key="3">
    <source>
        <dbReference type="Proteomes" id="UP000053562"/>
    </source>
</evidence>
<evidence type="ECO:0000256" key="1">
    <source>
        <dbReference type="SAM" id="MobiDB-lite"/>
    </source>
</evidence>
<protein>
    <recommendedName>
        <fullName evidence="4">PIR Superfamily Protein</fullName>
    </recommendedName>
</protein>
<dbReference type="EMBL" id="KQ234497">
    <property type="protein sequence ID" value="KMZ77143.1"/>
    <property type="molecule type" value="Genomic_DNA"/>
</dbReference>
<proteinExistence type="predicted"/>
<sequence>MTYGSHFFPESGHYEEISQLCERMLNNLDSIIYKENDSYNLTGKCKLLNYWLHDKVNEILVSDHAVHSGRTLDELYTAWNSYIKTHAFHVKTEHKCEPDTTLITLSNIEDKKRIHEHCLNYHKYIKESNNIDECKKYENYIKEKLSQYHNFENILSEDKKLPTNYCKTCKNYNPENISASSKCSSAVLSSMHPIKITVEDPSTGVGVEGKQKAQAKENQE</sequence>
<evidence type="ECO:0000313" key="2">
    <source>
        <dbReference type="EMBL" id="KMZ77143.1"/>
    </source>
</evidence>
<dbReference type="AlphaFoldDB" id="A0A0J9UUL1"/>
<evidence type="ECO:0008006" key="4">
    <source>
        <dbReference type="Google" id="ProtNLM"/>
    </source>
</evidence>
<dbReference type="Pfam" id="PF05795">
    <property type="entry name" value="Plasmodium_Vir"/>
    <property type="match status" value="1"/>
</dbReference>
<accession>A0A0J9UUL1</accession>
<gene>
    <name evidence="2" type="ORF">PVIIG_06180</name>
</gene>
<dbReference type="InterPro" id="IPR008780">
    <property type="entry name" value="Plasmodium_Vir"/>
</dbReference>